<reference evidence="4" key="1">
    <citation type="journal article" date="2017" name="Genome Announc.">
        <title>Draft Genome Sequence of Terrimicrobium sacchariphilum NM-5T, a Facultative Anaerobic Soil Bacterium of the Class Spartobacteria.</title>
        <authorList>
            <person name="Qiu Y.L."/>
            <person name="Tourlousse D.M."/>
            <person name="Matsuura N."/>
            <person name="Ohashi A."/>
            <person name="Sekiguchi Y."/>
        </authorList>
    </citation>
    <scope>NUCLEOTIDE SEQUENCE [LARGE SCALE GENOMIC DNA]</scope>
    <source>
        <strain evidence="4">NM-5</strain>
    </source>
</reference>
<dbReference type="AlphaFoldDB" id="A0A146GAY9"/>
<evidence type="ECO:0000313" key="4">
    <source>
        <dbReference type="Proteomes" id="UP000076023"/>
    </source>
</evidence>
<dbReference type="Gene3D" id="1.10.150.690">
    <property type="entry name" value="DUF2063"/>
    <property type="match status" value="1"/>
</dbReference>
<evidence type="ECO:0000313" key="3">
    <source>
        <dbReference type="EMBL" id="GAT34571.1"/>
    </source>
</evidence>
<dbReference type="Pfam" id="PF09836">
    <property type="entry name" value="DUF2063"/>
    <property type="match status" value="1"/>
</dbReference>
<dbReference type="Proteomes" id="UP000076023">
    <property type="component" value="Unassembled WGS sequence"/>
</dbReference>
<dbReference type="STRING" id="690879.TSACC_23002"/>
<evidence type="ECO:0000256" key="1">
    <source>
        <dbReference type="SAM" id="MobiDB-lite"/>
    </source>
</evidence>
<comment type="caution">
    <text evidence="3">The sequence shown here is derived from an EMBL/GenBank/DDBJ whole genome shotgun (WGS) entry which is preliminary data.</text>
</comment>
<proteinExistence type="predicted"/>
<organism evidence="3 4">
    <name type="scientific">Terrimicrobium sacchariphilum</name>
    <dbReference type="NCBI Taxonomy" id="690879"/>
    <lineage>
        <taxon>Bacteria</taxon>
        <taxon>Pseudomonadati</taxon>
        <taxon>Verrucomicrobiota</taxon>
        <taxon>Terrimicrobiia</taxon>
        <taxon>Terrimicrobiales</taxon>
        <taxon>Terrimicrobiaceae</taxon>
        <taxon>Terrimicrobium</taxon>
    </lineage>
</organism>
<dbReference type="RefSeq" id="WP_075080187.1">
    <property type="nucleotide sequence ID" value="NZ_BDCO01000002.1"/>
</dbReference>
<dbReference type="InParanoid" id="A0A146GAY9"/>
<dbReference type="EMBL" id="BDCO01000002">
    <property type="protein sequence ID" value="GAT34571.1"/>
    <property type="molecule type" value="Genomic_DNA"/>
</dbReference>
<dbReference type="InterPro" id="IPR018640">
    <property type="entry name" value="DUF2063"/>
</dbReference>
<keyword evidence="4" id="KW-1185">Reference proteome</keyword>
<feature type="domain" description="Putative DNA-binding" evidence="2">
    <location>
        <begin position="71"/>
        <end position="145"/>
    </location>
</feature>
<feature type="region of interest" description="Disordered" evidence="1">
    <location>
        <begin position="1"/>
        <end position="26"/>
    </location>
</feature>
<gene>
    <name evidence="3" type="ORF">TSACC_23002</name>
</gene>
<dbReference type="InterPro" id="IPR044922">
    <property type="entry name" value="DUF2063_N_sf"/>
</dbReference>
<accession>A0A146GAY9</accession>
<name>A0A146GAY9_TERSA</name>
<keyword evidence="3" id="KW-0238">DNA-binding</keyword>
<protein>
    <submittedName>
        <fullName evidence="3">Putative DNA-binding domain-containing protein</fullName>
    </submittedName>
</protein>
<dbReference type="OrthoDB" id="192286at2"/>
<evidence type="ECO:0000259" key="2">
    <source>
        <dbReference type="Pfam" id="PF09836"/>
    </source>
</evidence>
<dbReference type="GO" id="GO:0003677">
    <property type="term" value="F:DNA binding"/>
    <property type="evidence" value="ECO:0007669"/>
    <property type="project" value="UniProtKB-KW"/>
</dbReference>
<sequence>MKTSEHPAPKPTRRKTSDFRNPTSDFAMPLKTPLASLQREVARIIMSPLTKADRMRTRQPGGANTAALVEDFIKPNDRLTSFERLEIYNRQYWFRLLDCLYEDYPGLCALLGQPRFHRLLIAYLTRYPSASPDLRHLGQRLPAFIAESPAHTAPYQAVALDMARLEHAQSHAFDAAERRPITTRQLAAATPETLRLDLQPHATLLALRYPVDEIVIRLMRDHLRADTSAAQADHSEQPPRKYHPAMAHRVRPESVHLLVYRADHSVYFKRLSASQYTIVSALAAGRTLAESVAPPYKRTDESSTTDSTEDLRSLFSLCAALRLLCPSRSPSR</sequence>